<dbReference type="NCBIfam" id="TIGR00589">
    <property type="entry name" value="ogt"/>
    <property type="match status" value="1"/>
</dbReference>
<evidence type="ECO:0000256" key="7">
    <source>
        <dbReference type="ARBA" id="ARBA00049348"/>
    </source>
</evidence>
<name>A0A1H2QL64_9RHOB</name>
<dbReference type="InterPro" id="IPR016221">
    <property type="entry name" value="Bifunct_regulatory_prot_Ada"/>
</dbReference>
<dbReference type="PANTHER" id="PTHR10815">
    <property type="entry name" value="METHYLATED-DNA--PROTEIN-CYSTEINE METHYLTRANSFERASE"/>
    <property type="match status" value="1"/>
</dbReference>
<keyword evidence="2" id="KW-0489">Methyltransferase</keyword>
<dbReference type="Pfam" id="PF02805">
    <property type="entry name" value="Ada_Zn_binding"/>
    <property type="match status" value="1"/>
</dbReference>
<dbReference type="InterPro" id="IPR036388">
    <property type="entry name" value="WH-like_DNA-bd_sf"/>
</dbReference>
<dbReference type="SUPFAM" id="SSF57884">
    <property type="entry name" value="Ada DNA repair protein, N-terminal domain (N-Ada 10)"/>
    <property type="match status" value="1"/>
</dbReference>
<dbReference type="InterPro" id="IPR018060">
    <property type="entry name" value="HTH_AraC"/>
</dbReference>
<protein>
    <submittedName>
        <fullName evidence="9">DNA-O6-methylguanine--protein-cysteine S-methyltransferase /Transcriptional regulator Ada</fullName>
    </submittedName>
</protein>
<dbReference type="InterPro" id="IPR014048">
    <property type="entry name" value="MethylDNA_cys_MeTrfase_DNA-bd"/>
</dbReference>
<reference evidence="9 10" key="1">
    <citation type="submission" date="2016-10" db="EMBL/GenBank/DDBJ databases">
        <authorList>
            <person name="Varghese N."/>
            <person name="Submissions S."/>
        </authorList>
    </citation>
    <scope>NUCLEOTIDE SEQUENCE [LARGE SCALE GENOMIC DNA]</scope>
    <source>
        <strain evidence="9 10">DSM 24802</strain>
    </source>
</reference>
<dbReference type="InterPro" id="IPR035451">
    <property type="entry name" value="Ada-like_dom_sf"/>
</dbReference>
<dbReference type="EMBL" id="FNOB01000001">
    <property type="protein sequence ID" value="SDW07912.1"/>
    <property type="molecule type" value="Genomic_DNA"/>
</dbReference>
<evidence type="ECO:0000256" key="1">
    <source>
        <dbReference type="ARBA" id="ARBA00001286"/>
    </source>
</evidence>
<comment type="catalytic activity">
    <reaction evidence="7">
        <text>a 6-O-methyl-2'-deoxyguanosine in DNA + L-cysteinyl-[protein] = S-methyl-L-cysteinyl-[protein] + a 2'-deoxyguanosine in DNA</text>
        <dbReference type="Rhea" id="RHEA:24000"/>
        <dbReference type="Rhea" id="RHEA-COMP:10131"/>
        <dbReference type="Rhea" id="RHEA-COMP:10132"/>
        <dbReference type="Rhea" id="RHEA-COMP:11367"/>
        <dbReference type="Rhea" id="RHEA-COMP:11368"/>
        <dbReference type="ChEBI" id="CHEBI:29950"/>
        <dbReference type="ChEBI" id="CHEBI:82612"/>
        <dbReference type="ChEBI" id="CHEBI:85445"/>
        <dbReference type="ChEBI" id="CHEBI:85448"/>
        <dbReference type="EC" id="2.1.1.63"/>
    </reaction>
</comment>
<dbReference type="Gene3D" id="1.10.10.10">
    <property type="entry name" value="Winged helix-like DNA-binding domain superfamily/Winged helix DNA-binding domain"/>
    <property type="match status" value="1"/>
</dbReference>
<evidence type="ECO:0000256" key="4">
    <source>
        <dbReference type="ARBA" id="ARBA00022763"/>
    </source>
</evidence>
<dbReference type="Proteomes" id="UP000199541">
    <property type="component" value="Unassembled WGS sequence"/>
</dbReference>
<dbReference type="Gene3D" id="3.40.10.10">
    <property type="entry name" value="DNA Methylphosphotriester Repair Domain"/>
    <property type="match status" value="1"/>
</dbReference>
<evidence type="ECO:0000256" key="5">
    <source>
        <dbReference type="ARBA" id="ARBA00023159"/>
    </source>
</evidence>
<keyword evidence="3" id="KW-0808">Transferase</keyword>
<evidence type="ECO:0000256" key="2">
    <source>
        <dbReference type="ARBA" id="ARBA00022603"/>
    </source>
</evidence>
<dbReference type="InterPro" id="IPR001497">
    <property type="entry name" value="MethylDNA_cys_MeTrfase_AS"/>
</dbReference>
<keyword evidence="10" id="KW-1185">Reference proteome</keyword>
<dbReference type="RefSeq" id="WP_035844617.1">
    <property type="nucleotide sequence ID" value="NZ_BNAB01000001.1"/>
</dbReference>
<evidence type="ECO:0000256" key="6">
    <source>
        <dbReference type="ARBA" id="ARBA00023204"/>
    </source>
</evidence>
<dbReference type="SMART" id="SM00342">
    <property type="entry name" value="HTH_ARAC"/>
    <property type="match status" value="1"/>
</dbReference>
<gene>
    <name evidence="9" type="ORF">SAMN05444006_101219</name>
</gene>
<dbReference type="SUPFAM" id="SSF46767">
    <property type="entry name" value="Methylated DNA-protein cysteine methyltransferase, C-terminal domain"/>
    <property type="match status" value="1"/>
</dbReference>
<comment type="catalytic activity">
    <reaction evidence="1">
        <text>a 4-O-methyl-thymidine in DNA + L-cysteinyl-[protein] = a thymidine in DNA + S-methyl-L-cysteinyl-[protein]</text>
        <dbReference type="Rhea" id="RHEA:53428"/>
        <dbReference type="Rhea" id="RHEA-COMP:10131"/>
        <dbReference type="Rhea" id="RHEA-COMP:10132"/>
        <dbReference type="Rhea" id="RHEA-COMP:13555"/>
        <dbReference type="Rhea" id="RHEA-COMP:13556"/>
        <dbReference type="ChEBI" id="CHEBI:29950"/>
        <dbReference type="ChEBI" id="CHEBI:82612"/>
        <dbReference type="ChEBI" id="CHEBI:137386"/>
        <dbReference type="ChEBI" id="CHEBI:137387"/>
        <dbReference type="EC" id="2.1.1.63"/>
    </reaction>
</comment>
<sequence>MIAQGYDTGLPQDSVLYAALLARDSAWDGRAFVGVTSTGIFCRLTCPARKPRPENCRFFPSPAAALAAGFRACRRCHPLAPEALADPLVDALLAALDAAPEVRWTEARVTAAGFDLSTVRRVFRRHFGVTFLDLARQRRLGAGLKTLAAGGKVIEAQLEAGFESPSAFRAAFARLLGVAPGALARDALLRADWLETPLGPMIAVTDARTLHLLEFVGRKALPTELRRLHAAVRGSLGVGTLPPHDLIAQELAAYFEGRSADFAVPLSLHGTPFTRRVWQALRAIPAGETRSYTQVAQTIGRPDAVRAVARANGANQIALIVPCHRVIGADGALTGYGGGLWRKQRLIELERQFAPAPS</sequence>
<dbReference type="SUPFAM" id="SSF53155">
    <property type="entry name" value="Methylated DNA-protein cysteine methyltransferase domain"/>
    <property type="match status" value="1"/>
</dbReference>
<dbReference type="CDD" id="cd06445">
    <property type="entry name" value="ATase"/>
    <property type="match status" value="1"/>
</dbReference>
<keyword evidence="6" id="KW-0234">DNA repair</keyword>
<accession>A0A1H2QL64</accession>
<dbReference type="InterPro" id="IPR036217">
    <property type="entry name" value="MethylDNA_cys_MeTrfase_DNAb"/>
</dbReference>
<dbReference type="Gene3D" id="1.10.10.60">
    <property type="entry name" value="Homeodomain-like"/>
    <property type="match status" value="1"/>
</dbReference>
<dbReference type="Pfam" id="PF12833">
    <property type="entry name" value="HTH_18"/>
    <property type="match status" value="1"/>
</dbReference>
<dbReference type="Pfam" id="PF01035">
    <property type="entry name" value="DNA_binding_1"/>
    <property type="match status" value="1"/>
</dbReference>
<organism evidence="9 10">
    <name type="scientific">Allgaiera indica</name>
    <dbReference type="NCBI Taxonomy" id="765699"/>
    <lineage>
        <taxon>Bacteria</taxon>
        <taxon>Pseudomonadati</taxon>
        <taxon>Pseudomonadota</taxon>
        <taxon>Alphaproteobacteria</taxon>
        <taxon>Rhodobacterales</taxon>
        <taxon>Paracoccaceae</taxon>
        <taxon>Allgaiera</taxon>
    </lineage>
</organism>
<dbReference type="Gene3D" id="3.30.160.70">
    <property type="entry name" value="Methylated DNA-protein cysteine methyltransferase domain"/>
    <property type="match status" value="1"/>
</dbReference>
<keyword evidence="4" id="KW-0227">DNA damage</keyword>
<evidence type="ECO:0000313" key="9">
    <source>
        <dbReference type="EMBL" id="SDW07912.1"/>
    </source>
</evidence>
<dbReference type="PIRSF" id="PIRSF000409">
    <property type="entry name" value="Ada"/>
    <property type="match status" value="1"/>
</dbReference>
<feature type="domain" description="HTH araC/xylS-type" evidence="8">
    <location>
        <begin position="112"/>
        <end position="186"/>
    </location>
</feature>
<dbReference type="InterPro" id="IPR004026">
    <property type="entry name" value="Ada_DNA_repair_Zn-bd"/>
</dbReference>
<comment type="caution">
    <text evidence="9">The sequence shown here is derived from an EMBL/GenBank/DDBJ whole genome shotgun (WGS) entry which is preliminary data.</text>
</comment>
<keyword evidence="5" id="KW-0010">Activator</keyword>
<dbReference type="PROSITE" id="PS01124">
    <property type="entry name" value="HTH_ARAC_FAMILY_2"/>
    <property type="match status" value="1"/>
</dbReference>
<evidence type="ECO:0000256" key="3">
    <source>
        <dbReference type="ARBA" id="ARBA00022679"/>
    </source>
</evidence>
<dbReference type="InterPro" id="IPR036631">
    <property type="entry name" value="MGMT_N_sf"/>
</dbReference>
<dbReference type="PROSITE" id="PS00374">
    <property type="entry name" value="MGMT"/>
    <property type="match status" value="1"/>
</dbReference>
<proteinExistence type="predicted"/>
<evidence type="ECO:0000259" key="8">
    <source>
        <dbReference type="PROSITE" id="PS01124"/>
    </source>
</evidence>
<dbReference type="PANTHER" id="PTHR10815:SF5">
    <property type="entry name" value="METHYLATED-DNA--PROTEIN-CYSTEINE METHYLTRANSFERASE"/>
    <property type="match status" value="1"/>
</dbReference>
<evidence type="ECO:0000313" key="10">
    <source>
        <dbReference type="Proteomes" id="UP000199541"/>
    </source>
</evidence>